<accession>A0A2A2LGM7</accession>
<protein>
    <submittedName>
        <fullName evidence="1">Uncharacterized protein</fullName>
    </submittedName>
</protein>
<dbReference type="Proteomes" id="UP000218231">
    <property type="component" value="Unassembled WGS sequence"/>
</dbReference>
<organism evidence="1 2">
    <name type="scientific">Diploscapter pachys</name>
    <dbReference type="NCBI Taxonomy" id="2018661"/>
    <lineage>
        <taxon>Eukaryota</taxon>
        <taxon>Metazoa</taxon>
        <taxon>Ecdysozoa</taxon>
        <taxon>Nematoda</taxon>
        <taxon>Chromadorea</taxon>
        <taxon>Rhabditida</taxon>
        <taxon>Rhabditina</taxon>
        <taxon>Rhabditomorpha</taxon>
        <taxon>Rhabditoidea</taxon>
        <taxon>Rhabditidae</taxon>
        <taxon>Diploscapter</taxon>
    </lineage>
</organism>
<comment type="caution">
    <text evidence="1">The sequence shown here is derived from an EMBL/GenBank/DDBJ whole genome shotgun (WGS) entry which is preliminary data.</text>
</comment>
<dbReference type="STRING" id="2018661.A0A2A2LGM7"/>
<dbReference type="EMBL" id="LIAE01006778">
    <property type="protein sequence ID" value="PAV85386.1"/>
    <property type="molecule type" value="Genomic_DNA"/>
</dbReference>
<dbReference type="AlphaFoldDB" id="A0A2A2LGM7"/>
<reference evidence="1 2" key="1">
    <citation type="journal article" date="2017" name="Curr. Biol.">
        <title>Genome architecture and evolution of a unichromosomal asexual nematode.</title>
        <authorList>
            <person name="Fradin H."/>
            <person name="Zegar C."/>
            <person name="Gutwein M."/>
            <person name="Lucas J."/>
            <person name="Kovtun M."/>
            <person name="Corcoran D."/>
            <person name="Baugh L.R."/>
            <person name="Kiontke K."/>
            <person name="Gunsalus K."/>
            <person name="Fitch D.H."/>
            <person name="Piano F."/>
        </authorList>
    </citation>
    <scope>NUCLEOTIDE SEQUENCE [LARGE SCALE GENOMIC DNA]</scope>
    <source>
        <strain evidence="1">PF1309</strain>
    </source>
</reference>
<dbReference type="OrthoDB" id="5798453at2759"/>
<proteinExistence type="predicted"/>
<name>A0A2A2LGM7_9BILA</name>
<keyword evidence="2" id="KW-1185">Reference proteome</keyword>
<evidence type="ECO:0000313" key="2">
    <source>
        <dbReference type="Proteomes" id="UP000218231"/>
    </source>
</evidence>
<sequence length="427" mass="48351">MDGDVGFLKHVASRVEVEILDASECASTSSGICSDIDSRSIGLLPVWQRKKSFYKEINRNSLREVSHIFLPLISLFRAASEANNNAINSISNNSISIRFKSLQDGYFILSMGDSDSQQQRFLDYFATGIQINLGPLLELIDSELVPVKSAKENIRLLLERHCKGCCNFWRDTIDVRTSTFYSKQLDKMMPILISANSQLHLFIGPNRCLLISNGQLLASANSASDDRPMWKQMRISDVQCALDQLNLLPLTNGETHLSQCWLRSSSGLIPYYVNLFRVQLTNHLQLVCLAEAKHDHLIRTVILLYDQLQQLAKQVNSESMQQHSLNEIKLTLADVEKMLLDLNLPQDETSSDRAFLRNTKKTTAFLNSLWNRLFVEISKNNEENGINMTPSSNRRFSLITIKRAISNVSLVWNNKATSQPNITVQKV</sequence>
<evidence type="ECO:0000313" key="1">
    <source>
        <dbReference type="EMBL" id="PAV85386.1"/>
    </source>
</evidence>
<gene>
    <name evidence="1" type="ORF">WR25_09825</name>
</gene>